<comment type="caution">
    <text evidence="4">The sequence shown here is derived from an EMBL/GenBank/DDBJ whole genome shotgun (WGS) entry which is preliminary data.</text>
</comment>
<feature type="domain" description="Acyl-CoA thioesterase-like N-terminal HotDog" evidence="2">
    <location>
        <begin position="31"/>
        <end position="112"/>
    </location>
</feature>
<reference evidence="4 5" key="1">
    <citation type="submission" date="2024-06" db="EMBL/GenBank/DDBJ databases">
        <title>Draft genome sequence of Geodermatophilus badlandi, a novel member of the Geodermatophilaceae isolated from badland sedimentary rocks in the Red desert, Wyoming, USA.</title>
        <authorList>
            <person name="Ben Tekaya S."/>
            <person name="Nouioui I."/>
            <person name="Flores G.M."/>
            <person name="Shaal M.N."/>
            <person name="Bredoire F."/>
            <person name="Basile F."/>
            <person name="Van Diepen L."/>
            <person name="Ward N.L."/>
        </authorList>
    </citation>
    <scope>NUCLEOTIDE SEQUENCE [LARGE SCALE GENOMIC DNA]</scope>
    <source>
        <strain evidence="4 5">WL48A</strain>
    </source>
</reference>
<feature type="domain" description="Acyl-CoA thioesterase-like C-terminal" evidence="3">
    <location>
        <begin position="134"/>
        <end position="269"/>
    </location>
</feature>
<evidence type="ECO:0000313" key="5">
    <source>
        <dbReference type="Proteomes" id="UP001560045"/>
    </source>
</evidence>
<feature type="region of interest" description="Disordered" evidence="1">
    <location>
        <begin position="1"/>
        <end position="25"/>
    </location>
</feature>
<dbReference type="SUPFAM" id="SSF54637">
    <property type="entry name" value="Thioesterase/thiol ester dehydrase-isomerase"/>
    <property type="match status" value="1"/>
</dbReference>
<gene>
    <name evidence="4" type="ORF">ABQ292_09860</name>
</gene>
<dbReference type="InterPro" id="IPR029069">
    <property type="entry name" value="HotDog_dom_sf"/>
</dbReference>
<dbReference type="Proteomes" id="UP001560045">
    <property type="component" value="Unassembled WGS sequence"/>
</dbReference>
<dbReference type="RefSeq" id="WP_369205748.1">
    <property type="nucleotide sequence ID" value="NZ_JBFNXQ010000024.1"/>
</dbReference>
<dbReference type="InterPro" id="IPR042171">
    <property type="entry name" value="Acyl-CoA_hotdog"/>
</dbReference>
<evidence type="ECO:0000259" key="3">
    <source>
        <dbReference type="Pfam" id="PF20789"/>
    </source>
</evidence>
<dbReference type="Pfam" id="PF20789">
    <property type="entry name" value="4HBT_3C"/>
    <property type="match status" value="1"/>
</dbReference>
<dbReference type="InterPro" id="IPR049449">
    <property type="entry name" value="TesB_ACOT8-like_N"/>
</dbReference>
<name>A0ABV3XDL5_9ACTN</name>
<dbReference type="InterPro" id="IPR049450">
    <property type="entry name" value="ACOT8-like_C"/>
</dbReference>
<sequence>MPQTDAAPESAFDRATAVSRTEGGGYRAELDPDWDVGGGVLNGGYLLGVVARAALLDGLHPHPVALSASYLRATPGGPADLTVTPGPAGRTLAHSSVLLSGAAGPSLAVQVTTATLGTDPADYTVNPPPELPGPGDCVATRDTEGGPSVGLARQIDTRLDPATAGWTVGRPSDRRVLRAWIRLADGRDPDPLALLLFADALPPTAFAVGRPGWAPTVQLQVLVRALPAPGWCLVESRSTEVTGGWSDEECRIWDATGRLVAQARQLARVAR</sequence>
<dbReference type="PANTHER" id="PTHR38110">
    <property type="entry name" value="CHROMOSOME 23, WHOLE GENOME SHOTGUN SEQUENCE"/>
    <property type="match status" value="1"/>
</dbReference>
<dbReference type="Gene3D" id="2.40.160.210">
    <property type="entry name" value="Acyl-CoA thioesterase, double hotdog domain"/>
    <property type="match status" value="1"/>
</dbReference>
<dbReference type="PANTHER" id="PTHR38110:SF1">
    <property type="entry name" value="THIOESTERASE DOMAIN-CONTAINING PROTEIN"/>
    <property type="match status" value="1"/>
</dbReference>
<keyword evidence="5" id="KW-1185">Reference proteome</keyword>
<evidence type="ECO:0000256" key="1">
    <source>
        <dbReference type="SAM" id="MobiDB-lite"/>
    </source>
</evidence>
<evidence type="ECO:0000259" key="2">
    <source>
        <dbReference type="Pfam" id="PF13622"/>
    </source>
</evidence>
<protein>
    <submittedName>
        <fullName evidence="4">Thioesterase family protein</fullName>
    </submittedName>
</protein>
<accession>A0ABV3XDL5</accession>
<proteinExistence type="predicted"/>
<evidence type="ECO:0000313" key="4">
    <source>
        <dbReference type="EMBL" id="MEX5718665.1"/>
    </source>
</evidence>
<dbReference type="Pfam" id="PF13622">
    <property type="entry name" value="4HBT_3"/>
    <property type="match status" value="1"/>
</dbReference>
<dbReference type="EMBL" id="JBFNXQ010000024">
    <property type="protein sequence ID" value="MEX5718665.1"/>
    <property type="molecule type" value="Genomic_DNA"/>
</dbReference>
<dbReference type="InterPro" id="IPR052389">
    <property type="entry name" value="Sec_Metab_Biosynth-Assoc"/>
</dbReference>
<organism evidence="4 5">
    <name type="scientific">Geodermatophilus maliterrae</name>
    <dbReference type="NCBI Taxonomy" id="3162531"/>
    <lineage>
        <taxon>Bacteria</taxon>
        <taxon>Bacillati</taxon>
        <taxon>Actinomycetota</taxon>
        <taxon>Actinomycetes</taxon>
        <taxon>Geodermatophilales</taxon>
        <taxon>Geodermatophilaceae</taxon>
        <taxon>Geodermatophilus</taxon>
    </lineage>
</organism>